<reference evidence="2 3" key="1">
    <citation type="journal article" date="2019" name="Sci. Rep.">
        <title>Comparative genomics of chytrid fungi reveal insights into the obligate biotrophic and pathogenic lifestyle of Synchytrium endobioticum.</title>
        <authorList>
            <person name="van de Vossenberg B.T.L.H."/>
            <person name="Warris S."/>
            <person name="Nguyen H.D.T."/>
            <person name="van Gent-Pelzer M.P.E."/>
            <person name="Joly D.L."/>
            <person name="van de Geest H.C."/>
            <person name="Bonants P.J.M."/>
            <person name="Smith D.S."/>
            <person name="Levesque C.A."/>
            <person name="van der Lee T.A.J."/>
        </authorList>
    </citation>
    <scope>NUCLEOTIDE SEQUENCE [LARGE SCALE GENOMIC DNA]</scope>
    <source>
        <strain evidence="2 3">CBS 675.73</strain>
    </source>
</reference>
<dbReference type="Pfam" id="PF04114">
    <property type="entry name" value="Gaa1"/>
    <property type="match status" value="1"/>
</dbReference>
<keyword evidence="1" id="KW-1133">Transmembrane helix</keyword>
<comment type="caution">
    <text evidence="2">The sequence shown here is derived from an EMBL/GenBank/DDBJ whole genome shotgun (WGS) entry which is preliminary data.</text>
</comment>
<dbReference type="GO" id="GO:0042765">
    <property type="term" value="C:GPI-anchor transamidase complex"/>
    <property type="evidence" value="ECO:0007669"/>
    <property type="project" value="InterPro"/>
</dbReference>
<feature type="transmembrane region" description="Helical" evidence="1">
    <location>
        <begin position="450"/>
        <end position="471"/>
    </location>
</feature>
<dbReference type="GO" id="GO:0016255">
    <property type="term" value="P:attachment of GPI anchor to protein"/>
    <property type="evidence" value="ECO:0007669"/>
    <property type="project" value="TreeGrafter"/>
</dbReference>
<dbReference type="PANTHER" id="PTHR13304:SF0">
    <property type="entry name" value="GLYCOSYLPHOSPHATIDYLINOSITOL ANCHOR ATTACHMENT 1 PROTEIN"/>
    <property type="match status" value="1"/>
</dbReference>
<dbReference type="Proteomes" id="UP000320333">
    <property type="component" value="Unassembled WGS sequence"/>
</dbReference>
<dbReference type="PANTHER" id="PTHR13304">
    <property type="entry name" value="GLYCOSYLPHOSPHATIDYLINOSITOL ANCHOR ATTACHMENT 1 PROTEIN"/>
    <property type="match status" value="1"/>
</dbReference>
<dbReference type="InterPro" id="IPR007246">
    <property type="entry name" value="Gaa1"/>
</dbReference>
<feature type="transmembrane region" description="Helical" evidence="1">
    <location>
        <begin position="483"/>
        <end position="508"/>
    </location>
</feature>
<accession>A0A507FCZ7</accession>
<dbReference type="AlphaFoldDB" id="A0A507FCZ7"/>
<feature type="transmembrane region" description="Helical" evidence="1">
    <location>
        <begin position="26"/>
        <end position="49"/>
    </location>
</feature>
<organism evidence="2 3">
    <name type="scientific">Chytriomyces confervae</name>
    <dbReference type="NCBI Taxonomy" id="246404"/>
    <lineage>
        <taxon>Eukaryota</taxon>
        <taxon>Fungi</taxon>
        <taxon>Fungi incertae sedis</taxon>
        <taxon>Chytridiomycota</taxon>
        <taxon>Chytridiomycota incertae sedis</taxon>
        <taxon>Chytridiomycetes</taxon>
        <taxon>Chytridiales</taxon>
        <taxon>Chytriomycetaceae</taxon>
        <taxon>Chytriomyces</taxon>
    </lineage>
</organism>
<evidence type="ECO:0000256" key="1">
    <source>
        <dbReference type="SAM" id="Phobius"/>
    </source>
</evidence>
<name>A0A507FCZ7_9FUNG</name>
<feature type="transmembrane region" description="Helical" evidence="1">
    <location>
        <begin position="610"/>
        <end position="633"/>
    </location>
</feature>
<gene>
    <name evidence="2" type="ORF">CcCBS67573_g04505</name>
</gene>
<keyword evidence="3" id="KW-1185">Reference proteome</keyword>
<keyword evidence="1" id="KW-0472">Membrane</keyword>
<evidence type="ECO:0000313" key="2">
    <source>
        <dbReference type="EMBL" id="TPX74219.1"/>
    </source>
</evidence>
<dbReference type="STRING" id="246404.A0A507FCZ7"/>
<proteinExistence type="predicted"/>
<feature type="transmembrane region" description="Helical" evidence="1">
    <location>
        <begin position="528"/>
        <end position="557"/>
    </location>
</feature>
<keyword evidence="1" id="KW-0812">Transmembrane</keyword>
<evidence type="ECO:0000313" key="3">
    <source>
        <dbReference type="Proteomes" id="UP000320333"/>
    </source>
</evidence>
<feature type="transmembrane region" description="Helical" evidence="1">
    <location>
        <begin position="569"/>
        <end position="590"/>
    </location>
</feature>
<dbReference type="OrthoDB" id="445301at2759"/>
<dbReference type="SUPFAM" id="SSF53187">
    <property type="entry name" value="Zn-dependent exopeptidases"/>
    <property type="match status" value="1"/>
</dbReference>
<protein>
    <submittedName>
        <fullName evidence="2">Uncharacterized protein</fullName>
    </submittedName>
</protein>
<dbReference type="EMBL" id="QEAP01000137">
    <property type="protein sequence ID" value="TPX74219.1"/>
    <property type="molecule type" value="Genomic_DNA"/>
</dbReference>
<feature type="transmembrane region" description="Helical" evidence="1">
    <location>
        <begin position="389"/>
        <end position="411"/>
    </location>
</feature>
<sequence length="636" mass="69575">MGSLISKATATDAQRIQRARATLARALALVTRIGPLLSVFGLLGLVAIAHSSVSKKGYPNNIDENAMLPAQASVYFAPSDVRMLSVPWDSDQRAKLLLNQLQSAGLDSATQHVWVTKGNVTEKFTNVYGIVRAPRASGTESVLLSAPWICSDDQFNENGFNYLMSLAHYIPKFSHWSKDLIFLFSDGGLIGTRAWLEAYHGFDEFHPDVKVSPIVYHGGVIEEALNVEFPGTHARYDTIGIYVQGLNGQQPNADVPMTAAAAASSYSVPVRLHRSRSETGQKAVDFMRQLNLGKSVMEYVEGAVGLAEFMSIQAVGIPMAHHALFPKFKIEGVTIAGVKDDQSTSATIDAQRVCLVIESTLRSFNSLLERLHHAFWFYMMFSIYDYLPIAFYIAPVILLSANLVFQAFLLFTEGEFVLSAKELEPTVDEKLKLLVRPAGVSSFLKSPRPLQLPIAIVSLCYSAVWICYRLATSYPSYLDQPLAVLLGYAAALQFAVSILAVPALRLFVKHPESQPEQWKLLKSLTYSALGATLLTISTLNPSLSALLALPIVPAAYIAAKPSKNVAVKLFRMLLLQAASPVGLLGLLLLGLGESGARHVLQHVWMVEYWLEGWCVGAVVCAFWPLCLALQILVAGF</sequence>